<dbReference type="AlphaFoldDB" id="A0A540MMU9"/>
<dbReference type="Pfam" id="PF00560">
    <property type="entry name" value="LRR_1"/>
    <property type="match status" value="2"/>
</dbReference>
<comment type="caution">
    <text evidence="2">The sequence shown here is derived from an EMBL/GenBank/DDBJ whole genome shotgun (WGS) entry which is preliminary data.</text>
</comment>
<dbReference type="Proteomes" id="UP000315295">
    <property type="component" value="Unassembled WGS sequence"/>
</dbReference>
<gene>
    <name evidence="2" type="ORF">C1H46_014246</name>
</gene>
<dbReference type="PANTHER" id="PTHR48010:SF58">
    <property type="entry name" value="RECEPTOR PROTEIN KINASE-LIKE PROTEIN ZAR1"/>
    <property type="match status" value="1"/>
</dbReference>
<reference evidence="2 3" key="1">
    <citation type="journal article" date="2019" name="G3 (Bethesda)">
        <title>Sequencing of a Wild Apple (Malus baccata) Genome Unravels the Differences Between Cultivated and Wild Apple Species Regarding Disease Resistance and Cold Tolerance.</title>
        <authorList>
            <person name="Chen X."/>
        </authorList>
    </citation>
    <scope>NUCLEOTIDE SEQUENCE [LARGE SCALE GENOMIC DNA]</scope>
    <source>
        <strain evidence="3">cv. Shandingzi</strain>
        <tissue evidence="2">Leaves</tissue>
    </source>
</reference>
<feature type="compositionally biased region" description="Polar residues" evidence="1">
    <location>
        <begin position="24"/>
        <end position="33"/>
    </location>
</feature>
<dbReference type="PANTHER" id="PTHR48010">
    <property type="entry name" value="OS05G0588300 PROTEIN"/>
    <property type="match status" value="1"/>
</dbReference>
<dbReference type="InterPro" id="IPR001611">
    <property type="entry name" value="Leu-rich_rpt"/>
</dbReference>
<dbReference type="EMBL" id="VIEB01000221">
    <property type="protein sequence ID" value="TQE00136.1"/>
    <property type="molecule type" value="Genomic_DNA"/>
</dbReference>
<dbReference type="SUPFAM" id="SSF52058">
    <property type="entry name" value="L domain-like"/>
    <property type="match status" value="1"/>
</dbReference>
<evidence type="ECO:0000313" key="3">
    <source>
        <dbReference type="Proteomes" id="UP000315295"/>
    </source>
</evidence>
<dbReference type="Gene3D" id="3.80.10.10">
    <property type="entry name" value="Ribonuclease Inhibitor"/>
    <property type="match status" value="1"/>
</dbReference>
<accession>A0A540MMU9</accession>
<evidence type="ECO:0008006" key="4">
    <source>
        <dbReference type="Google" id="ProtNLM"/>
    </source>
</evidence>
<protein>
    <recommendedName>
        <fullName evidence="4">Leucine-rich repeat-containing N-terminal plant-type domain-containing protein</fullName>
    </recommendedName>
</protein>
<sequence>MSCDYLDDPPRELKRGPISRRSQEAFTFSNPSHSGAKESPLSSSLNGLTGLQQLELQANLLSGEFPELGSLHNLSYLDASNNAISRGVPLNFPASLLQISMRNNNLVRNIPENIKKLGFMQVLNLSHNQLGGAVPAHIFNHLSLQLLTLSFNQFTSVKPPVSPSPGAHSALIALDLSNNELSGMLPLFMVAMMRKLSALTLENNKFMSMIPTTPANEAVLVTTPNITSLRFISFPLHLVAQEVAIAGAQGLGCRRRREFRGGVSPDLDRA</sequence>
<proteinExistence type="predicted"/>
<evidence type="ECO:0000256" key="1">
    <source>
        <dbReference type="SAM" id="MobiDB-lite"/>
    </source>
</evidence>
<organism evidence="2 3">
    <name type="scientific">Malus baccata</name>
    <name type="common">Siberian crab apple</name>
    <name type="synonym">Pyrus baccata</name>
    <dbReference type="NCBI Taxonomy" id="106549"/>
    <lineage>
        <taxon>Eukaryota</taxon>
        <taxon>Viridiplantae</taxon>
        <taxon>Streptophyta</taxon>
        <taxon>Embryophyta</taxon>
        <taxon>Tracheophyta</taxon>
        <taxon>Spermatophyta</taxon>
        <taxon>Magnoliopsida</taxon>
        <taxon>eudicotyledons</taxon>
        <taxon>Gunneridae</taxon>
        <taxon>Pentapetalae</taxon>
        <taxon>rosids</taxon>
        <taxon>fabids</taxon>
        <taxon>Rosales</taxon>
        <taxon>Rosaceae</taxon>
        <taxon>Amygdaloideae</taxon>
        <taxon>Maleae</taxon>
        <taxon>Malus</taxon>
    </lineage>
</organism>
<keyword evidence="3" id="KW-1185">Reference proteome</keyword>
<feature type="region of interest" description="Disordered" evidence="1">
    <location>
        <begin position="1"/>
        <end position="43"/>
    </location>
</feature>
<name>A0A540MMU9_MALBA</name>
<evidence type="ECO:0000313" key="2">
    <source>
        <dbReference type="EMBL" id="TQE00136.1"/>
    </source>
</evidence>
<dbReference type="STRING" id="106549.A0A540MMU9"/>
<dbReference type="InterPro" id="IPR032675">
    <property type="entry name" value="LRR_dom_sf"/>
</dbReference>
<dbReference type="InterPro" id="IPR050994">
    <property type="entry name" value="At_inactive_RLKs"/>
</dbReference>